<comment type="similarity">
    <text evidence="1 8">Belongs to the tannase family.</text>
</comment>
<dbReference type="EC" id="3.1.1.-" evidence="8"/>
<protein>
    <recommendedName>
        <fullName evidence="8">Carboxylic ester hydrolase</fullName>
        <ecNumber evidence="8">3.1.1.-</ecNumber>
    </recommendedName>
</protein>
<evidence type="ECO:0000256" key="8">
    <source>
        <dbReference type="RuleBase" id="RU361238"/>
    </source>
</evidence>
<name>A0A2D3UQJ8_9PEZI</name>
<keyword evidence="6" id="KW-0106">Calcium</keyword>
<evidence type="ECO:0000256" key="1">
    <source>
        <dbReference type="ARBA" id="ARBA00006249"/>
    </source>
</evidence>
<dbReference type="GeneID" id="35599067"/>
<evidence type="ECO:0000256" key="5">
    <source>
        <dbReference type="ARBA" id="ARBA00022801"/>
    </source>
</evidence>
<accession>A0A2D3UQJ8</accession>
<organism evidence="9 10">
    <name type="scientific">Ramularia collo-cygni</name>
    <dbReference type="NCBI Taxonomy" id="112498"/>
    <lineage>
        <taxon>Eukaryota</taxon>
        <taxon>Fungi</taxon>
        <taxon>Dikarya</taxon>
        <taxon>Ascomycota</taxon>
        <taxon>Pezizomycotina</taxon>
        <taxon>Dothideomycetes</taxon>
        <taxon>Dothideomycetidae</taxon>
        <taxon>Mycosphaerellales</taxon>
        <taxon>Mycosphaerellaceae</taxon>
        <taxon>Ramularia</taxon>
    </lineage>
</organism>
<keyword evidence="4" id="KW-0732">Signal</keyword>
<gene>
    <name evidence="9" type="ORF">RCC_03879</name>
</gene>
<keyword evidence="3" id="KW-0479">Metal-binding</keyword>
<reference evidence="9 10" key="1">
    <citation type="submission" date="2016-03" db="EMBL/GenBank/DDBJ databases">
        <authorList>
            <person name="Ploux O."/>
        </authorList>
    </citation>
    <scope>NUCLEOTIDE SEQUENCE [LARGE SCALE GENOMIC DNA]</scope>
    <source>
        <strain evidence="9 10">URUG2</strain>
    </source>
</reference>
<dbReference type="InterPro" id="IPR011118">
    <property type="entry name" value="Tannase/feruloyl_esterase"/>
</dbReference>
<evidence type="ECO:0000256" key="2">
    <source>
        <dbReference type="ARBA" id="ARBA00022487"/>
    </source>
</evidence>
<dbReference type="EMBL" id="FJUY01000005">
    <property type="protein sequence ID" value="CZT18041.1"/>
    <property type="molecule type" value="Genomic_DNA"/>
</dbReference>
<evidence type="ECO:0000313" key="9">
    <source>
        <dbReference type="EMBL" id="CZT18041.1"/>
    </source>
</evidence>
<proteinExistence type="inferred from homology"/>
<keyword evidence="5 8" id="KW-0378">Hydrolase</keyword>
<dbReference type="InterPro" id="IPR029058">
    <property type="entry name" value="AB_hydrolase_fold"/>
</dbReference>
<dbReference type="RefSeq" id="XP_023624931.1">
    <property type="nucleotide sequence ID" value="XM_023769163.1"/>
</dbReference>
<dbReference type="STRING" id="112498.A0A2D3UQJ8"/>
<dbReference type="GO" id="GO:0046872">
    <property type="term" value="F:metal ion binding"/>
    <property type="evidence" value="ECO:0007669"/>
    <property type="project" value="UniProtKB-KW"/>
</dbReference>
<dbReference type="GO" id="GO:0030600">
    <property type="term" value="F:feruloyl esterase activity"/>
    <property type="evidence" value="ECO:0007669"/>
    <property type="project" value="UniProtKB-ARBA"/>
</dbReference>
<dbReference type="OrthoDB" id="3039123at2759"/>
<dbReference type="Gene3D" id="3.40.50.1820">
    <property type="entry name" value="alpha/beta hydrolase"/>
    <property type="match status" value="1"/>
</dbReference>
<keyword evidence="10" id="KW-1185">Reference proteome</keyword>
<keyword evidence="2" id="KW-0719">Serine esterase</keyword>
<dbReference type="PANTHER" id="PTHR33938:SF13">
    <property type="entry name" value="CARBOXYLIC ESTER HYDROLASE"/>
    <property type="match status" value="1"/>
</dbReference>
<sequence>MTTAPLSAWPRNLAAPVIFGVDILNITAAAVTNFSTSVAGDFNFNHGPFEVESVDYCNITVTYTHPVQDDIVTVEAWLPLEWNGLLQAVGGGGLVAGRYALSTAQMQAAVGEGYATSTTDAGQQGKPASEWGTVSPGNVNLYLLQNLMTTSLNEQAIISKSLINSFYGKLPEYSYFSGCSQAGRQGLMLAQRYPDAYDGIAASAPAINWSKFFLNGFYPQLVMNMLGEYPAPCELHEIGLAATAACDGLDGVIDGLVSDVHSCKFDPFSVVGKSIDCNGSKMEISEAAAIVSNATWTGATSANGEFLWHGVAPGTNITVLEGIAQATALTSCSDNGTCTGVPNSLFTEWISVFVERDLAMDFRNLTQSDYDRIFQSSLVQYAHISGFDTNLMPYFRRGGKILGYHGTLDPLIPLGGTLEYYDALTSEIPNIHDHFRMFEAPGVGHCFGGNGGQPTTTFDALRAWVENGTVPETLPVNFKDSNGTTNSRFLCPYPQKVRYDGKGDTTVESSYSCEL</sequence>
<keyword evidence="7" id="KW-1015">Disulfide bond</keyword>
<dbReference type="Proteomes" id="UP000225277">
    <property type="component" value="Unassembled WGS sequence"/>
</dbReference>
<dbReference type="SUPFAM" id="SSF53474">
    <property type="entry name" value="alpha/beta-Hydrolases"/>
    <property type="match status" value="1"/>
</dbReference>
<evidence type="ECO:0000313" key="10">
    <source>
        <dbReference type="Proteomes" id="UP000225277"/>
    </source>
</evidence>
<evidence type="ECO:0000256" key="3">
    <source>
        <dbReference type="ARBA" id="ARBA00022723"/>
    </source>
</evidence>
<dbReference type="AlphaFoldDB" id="A0A2D3UQJ8"/>
<evidence type="ECO:0000256" key="6">
    <source>
        <dbReference type="ARBA" id="ARBA00022837"/>
    </source>
</evidence>
<evidence type="ECO:0000256" key="4">
    <source>
        <dbReference type="ARBA" id="ARBA00022729"/>
    </source>
</evidence>
<dbReference type="Pfam" id="PF07519">
    <property type="entry name" value="Tannase"/>
    <property type="match status" value="1"/>
</dbReference>
<evidence type="ECO:0000256" key="7">
    <source>
        <dbReference type="ARBA" id="ARBA00023157"/>
    </source>
</evidence>
<dbReference type="PANTHER" id="PTHR33938">
    <property type="entry name" value="FERULOYL ESTERASE B-RELATED"/>
    <property type="match status" value="1"/>
</dbReference>